<protein>
    <recommendedName>
        <fullName evidence="4">Secreted protein</fullName>
    </recommendedName>
</protein>
<keyword evidence="1" id="KW-0732">Signal</keyword>
<evidence type="ECO:0000313" key="3">
    <source>
        <dbReference type="Proteomes" id="UP000714275"/>
    </source>
</evidence>
<keyword evidence="3" id="KW-1185">Reference proteome</keyword>
<dbReference type="AlphaFoldDB" id="A0A9P6ZNV7"/>
<evidence type="ECO:0000256" key="1">
    <source>
        <dbReference type="SAM" id="SignalP"/>
    </source>
</evidence>
<organism evidence="2 3">
    <name type="scientific">Suillus placidus</name>
    <dbReference type="NCBI Taxonomy" id="48579"/>
    <lineage>
        <taxon>Eukaryota</taxon>
        <taxon>Fungi</taxon>
        <taxon>Dikarya</taxon>
        <taxon>Basidiomycota</taxon>
        <taxon>Agaricomycotina</taxon>
        <taxon>Agaricomycetes</taxon>
        <taxon>Agaricomycetidae</taxon>
        <taxon>Boletales</taxon>
        <taxon>Suillineae</taxon>
        <taxon>Suillaceae</taxon>
        <taxon>Suillus</taxon>
    </lineage>
</organism>
<proteinExistence type="predicted"/>
<feature type="chain" id="PRO_5040164301" description="Secreted protein" evidence="1">
    <location>
        <begin position="19"/>
        <end position="77"/>
    </location>
</feature>
<dbReference type="Proteomes" id="UP000714275">
    <property type="component" value="Unassembled WGS sequence"/>
</dbReference>
<dbReference type="EMBL" id="JABBWD010000050">
    <property type="protein sequence ID" value="KAG1772954.1"/>
    <property type="molecule type" value="Genomic_DNA"/>
</dbReference>
<comment type="caution">
    <text evidence="2">The sequence shown here is derived from an EMBL/GenBank/DDBJ whole genome shotgun (WGS) entry which is preliminary data.</text>
</comment>
<gene>
    <name evidence="2" type="ORF">EV702DRAFT_1131882</name>
</gene>
<name>A0A9P6ZNV7_9AGAM</name>
<sequence length="77" mass="8844">MPLLQVFLRLCLGSNVSWIWIWKSVCVSRAAGRRARRCITCSDSRSRHQESSDAHAKACMITASCLRRWQLMAKFTT</sequence>
<feature type="signal peptide" evidence="1">
    <location>
        <begin position="1"/>
        <end position="18"/>
    </location>
</feature>
<reference evidence="2" key="1">
    <citation type="journal article" date="2020" name="New Phytol.">
        <title>Comparative genomics reveals dynamic genome evolution in host specialist ectomycorrhizal fungi.</title>
        <authorList>
            <person name="Lofgren L.A."/>
            <person name="Nguyen N.H."/>
            <person name="Vilgalys R."/>
            <person name="Ruytinx J."/>
            <person name="Liao H.L."/>
            <person name="Branco S."/>
            <person name="Kuo A."/>
            <person name="LaButti K."/>
            <person name="Lipzen A."/>
            <person name="Andreopoulos W."/>
            <person name="Pangilinan J."/>
            <person name="Riley R."/>
            <person name="Hundley H."/>
            <person name="Na H."/>
            <person name="Barry K."/>
            <person name="Grigoriev I.V."/>
            <person name="Stajich J.E."/>
            <person name="Kennedy P.G."/>
        </authorList>
    </citation>
    <scope>NUCLEOTIDE SEQUENCE</scope>
    <source>
        <strain evidence="2">DOB743</strain>
    </source>
</reference>
<evidence type="ECO:0000313" key="2">
    <source>
        <dbReference type="EMBL" id="KAG1772954.1"/>
    </source>
</evidence>
<accession>A0A9P6ZNV7</accession>
<evidence type="ECO:0008006" key="4">
    <source>
        <dbReference type="Google" id="ProtNLM"/>
    </source>
</evidence>